<dbReference type="Proteomes" id="UP000051574">
    <property type="component" value="Unassembled WGS sequence"/>
</dbReference>
<evidence type="ECO:0000313" key="5">
    <source>
        <dbReference type="Proteomes" id="UP000051574"/>
    </source>
</evidence>
<dbReference type="FunFam" id="2.30.29.30:FF:000018">
    <property type="entry name" value="E3 SUMO-protein ligase RanBP2"/>
    <property type="match status" value="1"/>
</dbReference>
<feature type="domain" description="WH1" evidence="3">
    <location>
        <begin position="584"/>
        <end position="703"/>
    </location>
</feature>
<proteinExistence type="predicted"/>
<evidence type="ECO:0000259" key="3">
    <source>
        <dbReference type="PROSITE" id="PS50229"/>
    </source>
</evidence>
<dbReference type="Gene3D" id="2.30.29.30">
    <property type="entry name" value="Pleckstrin-homology domain (PH domain)/Phosphotyrosine-binding domain (PTB)"/>
    <property type="match status" value="2"/>
</dbReference>
<organism evidence="4 5">
    <name type="scientific">Oryctes borbonicus</name>
    <dbReference type="NCBI Taxonomy" id="1629725"/>
    <lineage>
        <taxon>Eukaryota</taxon>
        <taxon>Metazoa</taxon>
        <taxon>Ecdysozoa</taxon>
        <taxon>Arthropoda</taxon>
        <taxon>Hexapoda</taxon>
        <taxon>Insecta</taxon>
        <taxon>Pterygota</taxon>
        <taxon>Neoptera</taxon>
        <taxon>Endopterygota</taxon>
        <taxon>Coleoptera</taxon>
        <taxon>Polyphaga</taxon>
        <taxon>Scarabaeiformia</taxon>
        <taxon>Scarabaeidae</taxon>
        <taxon>Dynastinae</taxon>
        <taxon>Oryctes</taxon>
    </lineage>
</organism>
<keyword evidence="5" id="KW-1185">Reference proteome</keyword>
<feature type="compositionally biased region" description="Acidic residues" evidence="1">
    <location>
        <begin position="727"/>
        <end position="760"/>
    </location>
</feature>
<dbReference type="SMART" id="SM00160">
    <property type="entry name" value="RanBD"/>
    <property type="match status" value="1"/>
</dbReference>
<evidence type="ECO:0000256" key="1">
    <source>
        <dbReference type="SAM" id="MobiDB-lite"/>
    </source>
</evidence>
<feature type="region of interest" description="Disordered" evidence="1">
    <location>
        <begin position="724"/>
        <end position="760"/>
    </location>
</feature>
<dbReference type="EMBL" id="LJIG01009823">
    <property type="protein sequence ID" value="KRT82310.1"/>
    <property type="molecule type" value="Genomic_DNA"/>
</dbReference>
<dbReference type="PANTHER" id="PTHR23138:SF87">
    <property type="entry name" value="E3 SUMO-PROTEIN LIGASE RANBP2"/>
    <property type="match status" value="1"/>
</dbReference>
<dbReference type="PROSITE" id="PS50229">
    <property type="entry name" value="WH1"/>
    <property type="match status" value="1"/>
</dbReference>
<dbReference type="InterPro" id="IPR000697">
    <property type="entry name" value="WH1/EVH1_dom"/>
</dbReference>
<dbReference type="PANTHER" id="PTHR23138">
    <property type="entry name" value="RAN BINDING PROTEIN"/>
    <property type="match status" value="1"/>
</dbReference>
<feature type="compositionally biased region" description="Basic and acidic residues" evidence="1">
    <location>
        <begin position="535"/>
        <end position="557"/>
    </location>
</feature>
<feature type="non-terminal residue" evidence="4">
    <location>
        <position position="1"/>
    </location>
</feature>
<feature type="region of interest" description="Disordered" evidence="1">
    <location>
        <begin position="535"/>
        <end position="567"/>
    </location>
</feature>
<dbReference type="GO" id="GO:0005643">
    <property type="term" value="C:nuclear pore"/>
    <property type="evidence" value="ECO:0007669"/>
    <property type="project" value="TreeGrafter"/>
</dbReference>
<gene>
    <name evidence="4" type="ORF">AMK59_3921</name>
</gene>
<sequence length="760" mass="81675">ILKICLNHTLTKDIIYTPKDDKTWLFSAPDFSEGEIQHKQFCIRFKSGVIAKDFRKAIDSALDEDNVSELATKSDDSDVEIVYETTVTPEEEEEAIRLGLPLKFMCYRQMDDCKCDECKKDDVLLKDILSPKPIPPKGSVSSITSPCSSIFTTPKSNSTVFSTPNLDSTKSIPSTISNSFVSIPGTPTESKKEETVKDLLIKPSIFNPPQPNATNKPTTSFSSPALVSAINNQSVLVRKPDEKVSTSAAALSVISGFSFTLKNDNQSSSSPTVFSPNIFGNKTPSTTGGSSIYSTPPSTSIFGGGNQTAASGLFANATSSGSGSIFGGGNTQTFGSSGSLFGGNKTATTTAAPVKGNIFGSPAITPQTSNQSIFSIGAPNLAGGDTSKAAIDSTVISSAIATSSEATPKGSLFSAPPSLGSITFGGSQGSVENKSFGSTPIFGSSQSKSVFGNATATLTFGSSATPSAAAPLDCSVGSSKLEEKKFNDFLKVDPNLNFASLAKGTNDTPTFAKDAGDDKTPFAFLGAGTPVFGGKKGEGAAKSKDDKDDSVIEEKSEVNTSTEEEYDPQYEPIVPLPDAVTVLTGEEDERVLFNERAKLFRYDVDLKEWKERGIGQLKILYHPSNHTYRLLLRREQVHKVVLNQLITPDFSLQPMSTNEKAWCWGGYNYSEDDHCLEKLAARFTSVELSRQFYKIIQTAIEAVKDYQTTQKMIPSTLAEYVVGDVNGADEGERDDVEEVEGEEEEEDLDYYDDDEDEDER</sequence>
<dbReference type="SUPFAM" id="SSF50729">
    <property type="entry name" value="PH domain-like"/>
    <property type="match status" value="2"/>
</dbReference>
<comment type="caution">
    <text evidence="4">The sequence shown here is derived from an EMBL/GenBank/DDBJ whole genome shotgun (WGS) entry which is preliminary data.</text>
</comment>
<protein>
    <recommendedName>
        <fullName evidence="6">RanBD1 domain-containing protein</fullName>
    </recommendedName>
</protein>
<evidence type="ECO:0000259" key="2">
    <source>
        <dbReference type="PROSITE" id="PS50196"/>
    </source>
</evidence>
<evidence type="ECO:0008006" key="6">
    <source>
        <dbReference type="Google" id="ProtNLM"/>
    </source>
</evidence>
<reference evidence="4 5" key="1">
    <citation type="submission" date="2015-09" db="EMBL/GenBank/DDBJ databases">
        <title>Draft genome of the scarab beetle Oryctes borbonicus.</title>
        <authorList>
            <person name="Meyer J.M."/>
            <person name="Markov G.V."/>
            <person name="Baskaran P."/>
            <person name="Herrmann M."/>
            <person name="Sommer R.J."/>
            <person name="Roedelsperger C."/>
        </authorList>
    </citation>
    <scope>NUCLEOTIDE SEQUENCE [LARGE SCALE GENOMIC DNA]</scope>
    <source>
        <strain evidence="4">OB123</strain>
        <tissue evidence="4">Whole animal</tissue>
    </source>
</reference>
<feature type="domain" description="RanBD1" evidence="2">
    <location>
        <begin position="569"/>
        <end position="705"/>
    </location>
</feature>
<dbReference type="PROSITE" id="PS50196">
    <property type="entry name" value="RANBD1"/>
    <property type="match status" value="1"/>
</dbReference>
<evidence type="ECO:0000313" key="4">
    <source>
        <dbReference type="EMBL" id="KRT82310.1"/>
    </source>
</evidence>
<dbReference type="GO" id="GO:0005737">
    <property type="term" value="C:cytoplasm"/>
    <property type="evidence" value="ECO:0007669"/>
    <property type="project" value="TreeGrafter"/>
</dbReference>
<dbReference type="InterPro" id="IPR045255">
    <property type="entry name" value="RanBP1-like"/>
</dbReference>
<dbReference type="AlphaFoldDB" id="A0A0T6B4V4"/>
<name>A0A0T6B4V4_9SCAR</name>
<dbReference type="GO" id="GO:0005096">
    <property type="term" value="F:GTPase activator activity"/>
    <property type="evidence" value="ECO:0007669"/>
    <property type="project" value="TreeGrafter"/>
</dbReference>
<dbReference type="Pfam" id="PF00638">
    <property type="entry name" value="Ran_BP1"/>
    <property type="match status" value="2"/>
</dbReference>
<dbReference type="OrthoDB" id="2357150at2759"/>
<accession>A0A0T6B4V4</accession>
<dbReference type="InterPro" id="IPR000156">
    <property type="entry name" value="Ran_bind_dom"/>
</dbReference>
<dbReference type="InterPro" id="IPR011993">
    <property type="entry name" value="PH-like_dom_sf"/>
</dbReference>